<keyword evidence="2" id="KW-1185">Reference proteome</keyword>
<protein>
    <submittedName>
        <fullName evidence="1">Uncharacterized protein</fullName>
    </submittedName>
</protein>
<proteinExistence type="predicted"/>
<accession>A0ACC2H7W9</accession>
<organism evidence="1 2">
    <name type="scientific">Dallia pectoralis</name>
    <name type="common">Alaska blackfish</name>
    <dbReference type="NCBI Taxonomy" id="75939"/>
    <lineage>
        <taxon>Eukaryota</taxon>
        <taxon>Metazoa</taxon>
        <taxon>Chordata</taxon>
        <taxon>Craniata</taxon>
        <taxon>Vertebrata</taxon>
        <taxon>Euteleostomi</taxon>
        <taxon>Actinopterygii</taxon>
        <taxon>Neopterygii</taxon>
        <taxon>Teleostei</taxon>
        <taxon>Protacanthopterygii</taxon>
        <taxon>Esociformes</taxon>
        <taxon>Umbridae</taxon>
        <taxon>Dallia</taxon>
    </lineage>
</organism>
<comment type="caution">
    <text evidence="1">The sequence shown here is derived from an EMBL/GenBank/DDBJ whole genome shotgun (WGS) entry which is preliminary data.</text>
</comment>
<sequence length="108" mass="12299">MVAEVTWVSETRWWLKLPEVSCLRDQGLGGGSTITSKIKDEGKKESGWMEGRMDGVKDEERVYDRREGDPMWIFIRLSPWALVLVSPEPVHPSIPWPFGASERPEKGS</sequence>
<evidence type="ECO:0000313" key="2">
    <source>
        <dbReference type="Proteomes" id="UP001157502"/>
    </source>
</evidence>
<dbReference type="EMBL" id="CM055732">
    <property type="protein sequence ID" value="KAJ8011618.1"/>
    <property type="molecule type" value="Genomic_DNA"/>
</dbReference>
<name>A0ACC2H7W9_DALPE</name>
<gene>
    <name evidence="1" type="ORF">DPEC_G00060140</name>
</gene>
<evidence type="ECO:0000313" key="1">
    <source>
        <dbReference type="EMBL" id="KAJ8011618.1"/>
    </source>
</evidence>
<dbReference type="Proteomes" id="UP001157502">
    <property type="component" value="Chromosome 5"/>
</dbReference>
<reference evidence="1" key="1">
    <citation type="submission" date="2021-05" db="EMBL/GenBank/DDBJ databases">
        <authorList>
            <person name="Pan Q."/>
            <person name="Jouanno E."/>
            <person name="Zahm M."/>
            <person name="Klopp C."/>
            <person name="Cabau C."/>
            <person name="Louis A."/>
            <person name="Berthelot C."/>
            <person name="Parey E."/>
            <person name="Roest Crollius H."/>
            <person name="Montfort J."/>
            <person name="Robinson-Rechavi M."/>
            <person name="Bouchez O."/>
            <person name="Lampietro C."/>
            <person name="Lopez Roques C."/>
            <person name="Donnadieu C."/>
            <person name="Postlethwait J."/>
            <person name="Bobe J."/>
            <person name="Dillon D."/>
            <person name="Chandos A."/>
            <person name="von Hippel F."/>
            <person name="Guiguen Y."/>
        </authorList>
    </citation>
    <scope>NUCLEOTIDE SEQUENCE</scope>
    <source>
        <strain evidence="1">YG-Jan2019</strain>
    </source>
</reference>